<evidence type="ECO:0008006" key="3">
    <source>
        <dbReference type="Google" id="ProtNLM"/>
    </source>
</evidence>
<evidence type="ECO:0000313" key="1">
    <source>
        <dbReference type="EMBL" id="KAK8960927.1"/>
    </source>
</evidence>
<sequence length="72" mass="8838">MANRKRQKCTNTEKQLRLWGFVLMYMETLLKRSEIDWVEHKSWQKDMPKYRAEVVCRTLEAFWNAIIKKCPM</sequence>
<accession>A0ABR2M9S3</accession>
<proteinExistence type="predicted"/>
<dbReference type="EMBL" id="JBBWWR010000010">
    <property type="protein sequence ID" value="KAK8960927.1"/>
    <property type="molecule type" value="Genomic_DNA"/>
</dbReference>
<name>A0ABR2M9S3_9ASPA</name>
<evidence type="ECO:0000313" key="2">
    <source>
        <dbReference type="Proteomes" id="UP001412067"/>
    </source>
</evidence>
<organism evidence="1 2">
    <name type="scientific">Platanthera guangdongensis</name>
    <dbReference type="NCBI Taxonomy" id="2320717"/>
    <lineage>
        <taxon>Eukaryota</taxon>
        <taxon>Viridiplantae</taxon>
        <taxon>Streptophyta</taxon>
        <taxon>Embryophyta</taxon>
        <taxon>Tracheophyta</taxon>
        <taxon>Spermatophyta</taxon>
        <taxon>Magnoliopsida</taxon>
        <taxon>Liliopsida</taxon>
        <taxon>Asparagales</taxon>
        <taxon>Orchidaceae</taxon>
        <taxon>Orchidoideae</taxon>
        <taxon>Orchideae</taxon>
        <taxon>Orchidinae</taxon>
        <taxon>Platanthera</taxon>
    </lineage>
</organism>
<keyword evidence="2" id="KW-1185">Reference proteome</keyword>
<protein>
    <recommendedName>
        <fullName evidence="3">Transposase</fullName>
    </recommendedName>
</protein>
<reference evidence="1 2" key="1">
    <citation type="journal article" date="2022" name="Nat. Plants">
        <title>Genomes of leafy and leafless Platanthera orchids illuminate the evolution of mycoheterotrophy.</title>
        <authorList>
            <person name="Li M.H."/>
            <person name="Liu K.W."/>
            <person name="Li Z."/>
            <person name="Lu H.C."/>
            <person name="Ye Q.L."/>
            <person name="Zhang D."/>
            <person name="Wang J.Y."/>
            <person name="Li Y.F."/>
            <person name="Zhong Z.M."/>
            <person name="Liu X."/>
            <person name="Yu X."/>
            <person name="Liu D.K."/>
            <person name="Tu X.D."/>
            <person name="Liu B."/>
            <person name="Hao Y."/>
            <person name="Liao X.Y."/>
            <person name="Jiang Y.T."/>
            <person name="Sun W.H."/>
            <person name="Chen J."/>
            <person name="Chen Y.Q."/>
            <person name="Ai Y."/>
            <person name="Zhai J.W."/>
            <person name="Wu S.S."/>
            <person name="Zhou Z."/>
            <person name="Hsiao Y.Y."/>
            <person name="Wu W.L."/>
            <person name="Chen Y.Y."/>
            <person name="Lin Y.F."/>
            <person name="Hsu J.L."/>
            <person name="Li C.Y."/>
            <person name="Wang Z.W."/>
            <person name="Zhao X."/>
            <person name="Zhong W.Y."/>
            <person name="Ma X.K."/>
            <person name="Ma L."/>
            <person name="Huang J."/>
            <person name="Chen G.Z."/>
            <person name="Huang M.Z."/>
            <person name="Huang L."/>
            <person name="Peng D.H."/>
            <person name="Luo Y.B."/>
            <person name="Zou S.Q."/>
            <person name="Chen S.P."/>
            <person name="Lan S."/>
            <person name="Tsai W.C."/>
            <person name="Van de Peer Y."/>
            <person name="Liu Z.J."/>
        </authorList>
    </citation>
    <scope>NUCLEOTIDE SEQUENCE [LARGE SCALE GENOMIC DNA]</scope>
    <source>
        <strain evidence="1">Lor288</strain>
    </source>
</reference>
<dbReference type="Proteomes" id="UP001412067">
    <property type="component" value="Unassembled WGS sequence"/>
</dbReference>
<gene>
    <name evidence="1" type="ORF">KSP40_PGU000597</name>
</gene>
<comment type="caution">
    <text evidence="1">The sequence shown here is derived from an EMBL/GenBank/DDBJ whole genome shotgun (WGS) entry which is preliminary data.</text>
</comment>